<evidence type="ECO:0000256" key="5">
    <source>
        <dbReference type="ARBA" id="ARBA00022898"/>
    </source>
</evidence>
<evidence type="ECO:0000256" key="1">
    <source>
        <dbReference type="ARBA" id="ARBA00001933"/>
    </source>
</evidence>
<dbReference type="EC" id="2.6.1.-" evidence="7"/>
<dbReference type="Gene3D" id="3.40.640.10">
    <property type="entry name" value="Type I PLP-dependent aspartate aminotransferase-like (Major domain)"/>
    <property type="match status" value="1"/>
</dbReference>
<evidence type="ECO:0000313" key="10">
    <source>
        <dbReference type="EMBL" id="MCW2307661.1"/>
    </source>
</evidence>
<reference evidence="11" key="1">
    <citation type="submission" date="2023-07" db="EMBL/GenBank/DDBJ databases">
        <title>Genome sequencing of Purple Non-Sulfur Bacteria from various extreme environments.</title>
        <authorList>
            <person name="Mayer M."/>
        </authorList>
    </citation>
    <scope>NUCLEOTIDE SEQUENCE [LARGE SCALE GENOMIC DNA]</scope>
    <source>
        <strain evidence="11">DSM 17935</strain>
    </source>
</reference>
<keyword evidence="4 7" id="KW-0808">Transferase</keyword>
<comment type="caution">
    <text evidence="10">The sequence shown here is derived from an EMBL/GenBank/DDBJ whole genome shotgun (WGS) entry which is preliminary data.</text>
</comment>
<evidence type="ECO:0000259" key="9">
    <source>
        <dbReference type="Pfam" id="PF00155"/>
    </source>
</evidence>
<dbReference type="PROSITE" id="PS00105">
    <property type="entry name" value="AA_TRANSFER_CLASS_1"/>
    <property type="match status" value="1"/>
</dbReference>
<keyword evidence="11" id="KW-1185">Reference proteome</keyword>
<protein>
    <recommendedName>
        <fullName evidence="7">Aminotransferase</fullName>
        <ecNumber evidence="7">2.6.1.-</ecNumber>
    </recommendedName>
</protein>
<evidence type="ECO:0000256" key="6">
    <source>
        <dbReference type="ARBA" id="ARBA00049185"/>
    </source>
</evidence>
<proteinExistence type="inferred from homology"/>
<dbReference type="Pfam" id="PF00155">
    <property type="entry name" value="Aminotran_1_2"/>
    <property type="match status" value="1"/>
</dbReference>
<sequence>MDQGPGLSVSGSPKTRGPALADPHLSRNSKDQNMGILSAKLSAVKPSQTKAMTALAAELKAQGKTIITLSQGEPDFATPDHIARAAIAAIHAGHTKYTAVAGIPALREAVAEKFQRENNLTFAADQITVGCGAKQLLFNALVASLDDGDEVVFPTPCWVSYPEIVKLAGGVPIAVETRVGDGFIMQPSDLRAAITPRTKWLMLNSPSNPTGAVYSRRNLEGLAAVLRDFPNVWVLADDIYEHLVYGDAEFCTMAEVAPDLASRTVTVNGVSKSCAMTGWRVGYAGGPLELIKAMNTVQGQSTSHTCSISQHAAVAALNGDQGFIGEFRDAFEKRRDLVVQRINEIPGLSCDTPDGAFYVFVGCEALLDGTTPQGKTLATDMDFAMYLMEEAGVAVVPGSGFLADGFIRISYASSQDDLQNACTAIGAAVARLKRAQGAA</sequence>
<dbReference type="InterPro" id="IPR015421">
    <property type="entry name" value="PyrdxlP-dep_Trfase_major"/>
</dbReference>
<dbReference type="Gene3D" id="3.90.1150.10">
    <property type="entry name" value="Aspartate Aminotransferase, domain 1"/>
    <property type="match status" value="1"/>
</dbReference>
<dbReference type="GO" id="GO:0004069">
    <property type="term" value="F:L-aspartate:2-oxoglutarate aminotransferase activity"/>
    <property type="evidence" value="ECO:0007669"/>
    <property type="project" value="UniProtKB-EC"/>
</dbReference>
<organism evidence="10 11">
    <name type="scientific">Rhodobium gokarnense</name>
    <dbReference type="NCBI Taxonomy" id="364296"/>
    <lineage>
        <taxon>Bacteria</taxon>
        <taxon>Pseudomonadati</taxon>
        <taxon>Pseudomonadota</taxon>
        <taxon>Alphaproteobacteria</taxon>
        <taxon>Hyphomicrobiales</taxon>
        <taxon>Rhodobiaceae</taxon>
        <taxon>Rhodobium</taxon>
    </lineage>
</organism>
<dbReference type="EMBL" id="JAOQNS010000005">
    <property type="protein sequence ID" value="MCW2307661.1"/>
    <property type="molecule type" value="Genomic_DNA"/>
</dbReference>
<dbReference type="InterPro" id="IPR004838">
    <property type="entry name" value="NHTrfase_class1_PyrdxlP-BS"/>
</dbReference>
<dbReference type="InterPro" id="IPR050596">
    <property type="entry name" value="AspAT/PAT-like"/>
</dbReference>
<comment type="cofactor">
    <cofactor evidence="1 7">
        <name>pyridoxal 5'-phosphate</name>
        <dbReference type="ChEBI" id="CHEBI:597326"/>
    </cofactor>
</comment>
<dbReference type="InterPro" id="IPR015422">
    <property type="entry name" value="PyrdxlP-dep_Trfase_small"/>
</dbReference>
<evidence type="ECO:0000256" key="8">
    <source>
        <dbReference type="SAM" id="MobiDB-lite"/>
    </source>
</evidence>
<feature type="region of interest" description="Disordered" evidence="8">
    <location>
        <begin position="1"/>
        <end position="32"/>
    </location>
</feature>
<dbReference type="CDD" id="cd00609">
    <property type="entry name" value="AAT_like"/>
    <property type="match status" value="1"/>
</dbReference>
<feature type="domain" description="Aminotransferase class I/classII large" evidence="9">
    <location>
        <begin position="65"/>
        <end position="425"/>
    </location>
</feature>
<name>A0ABT3HBA9_9HYPH</name>
<evidence type="ECO:0000256" key="2">
    <source>
        <dbReference type="ARBA" id="ARBA00007441"/>
    </source>
</evidence>
<comment type="similarity">
    <text evidence="2 7">Belongs to the class-I pyridoxal-phosphate-dependent aminotransferase family.</text>
</comment>
<evidence type="ECO:0000313" key="11">
    <source>
        <dbReference type="Proteomes" id="UP001209755"/>
    </source>
</evidence>
<dbReference type="SUPFAM" id="SSF53383">
    <property type="entry name" value="PLP-dependent transferases"/>
    <property type="match status" value="1"/>
</dbReference>
<dbReference type="InterPro" id="IPR004839">
    <property type="entry name" value="Aminotransferase_I/II_large"/>
</dbReference>
<accession>A0ABT3HBA9</accession>
<comment type="catalytic activity">
    <reaction evidence="6">
        <text>L-aspartate + 2-oxoglutarate = oxaloacetate + L-glutamate</text>
        <dbReference type="Rhea" id="RHEA:21824"/>
        <dbReference type="ChEBI" id="CHEBI:16452"/>
        <dbReference type="ChEBI" id="CHEBI:16810"/>
        <dbReference type="ChEBI" id="CHEBI:29985"/>
        <dbReference type="ChEBI" id="CHEBI:29991"/>
        <dbReference type="EC" id="2.6.1.1"/>
    </reaction>
</comment>
<evidence type="ECO:0000256" key="4">
    <source>
        <dbReference type="ARBA" id="ARBA00022679"/>
    </source>
</evidence>
<dbReference type="PANTHER" id="PTHR46383:SF1">
    <property type="entry name" value="ASPARTATE AMINOTRANSFERASE"/>
    <property type="match status" value="1"/>
</dbReference>
<evidence type="ECO:0000256" key="3">
    <source>
        <dbReference type="ARBA" id="ARBA00022576"/>
    </source>
</evidence>
<dbReference type="PANTHER" id="PTHR46383">
    <property type="entry name" value="ASPARTATE AMINOTRANSFERASE"/>
    <property type="match status" value="1"/>
</dbReference>
<evidence type="ECO:0000256" key="7">
    <source>
        <dbReference type="RuleBase" id="RU000481"/>
    </source>
</evidence>
<gene>
    <name evidence="10" type="ORF">M2319_001998</name>
</gene>
<dbReference type="Proteomes" id="UP001209755">
    <property type="component" value="Unassembled WGS sequence"/>
</dbReference>
<dbReference type="InterPro" id="IPR015424">
    <property type="entry name" value="PyrdxlP-dep_Trfase"/>
</dbReference>
<keyword evidence="5" id="KW-0663">Pyridoxal phosphate</keyword>
<keyword evidence="3 7" id="KW-0032">Aminotransferase</keyword>